<keyword evidence="4" id="KW-0472">Membrane</keyword>
<dbReference type="PANTHER" id="PTHR30026:SF23">
    <property type="entry name" value="TO APRF-PUTATIVE OUTER MEMBRANE EFFLUX PROTEIN OR SECRETED ALKALINE PHOSPHATASE-RELATED"/>
    <property type="match status" value="1"/>
</dbReference>
<sequence length="512" mass="57192">MALPPASRAAPTQANTMFANAPVPGAATAAGPALGDTVLDPRRFMQLVVARNAEIAYAQLQADIAARGLDAESTVYQITSYGGIRHEQRVRQRTVEEQLSTLLARVSVLDENVNTLESGVKWRTPSGADMSLSVRHVDRRNNLIAQTNNRTLESNASMVMTIRQPLLKGAGRDAVETDLRIAELEFDIGRWQYRQQLTKMGGDALGAYWQLQRAYMAHPLRLKLLDNARDGLRDVREREASGRLAPTAESDAMVIVSARESDVFKSLQTIAEAEARVRVLLDLPPTDGKWALYDDWSSVRGIDTRSSADVRLVQALDVWPAYRVARLRVEQGEYRMRFAKNQKLPQLDVQASYGTNGLAYGQRDAIDIARRDRYPDWYVGIGFEVPIGSITRASAQYEGQALKLRQAELESQNVRNALMNDLFSRAEAYRLTVQDVEQLNADLTSRTDLLTADRNAFRDNLAPRARLLRREADVLESRLRLLEGEARLHTARTLLAISEGSLLSDYGIEVFP</sequence>
<dbReference type="PANTHER" id="PTHR30026">
    <property type="entry name" value="OUTER MEMBRANE PROTEIN TOLC"/>
    <property type="match status" value="1"/>
</dbReference>
<accession>A0A7Y9IZI9</accession>
<evidence type="ECO:0000313" key="6">
    <source>
        <dbReference type="EMBL" id="NYE85914.1"/>
    </source>
</evidence>
<evidence type="ECO:0000256" key="1">
    <source>
        <dbReference type="ARBA" id="ARBA00004442"/>
    </source>
</evidence>
<dbReference type="Proteomes" id="UP000542125">
    <property type="component" value="Unassembled WGS sequence"/>
</dbReference>
<gene>
    <name evidence="6" type="ORF">FHW18_005233</name>
</gene>
<keyword evidence="5" id="KW-0998">Cell outer membrane</keyword>
<dbReference type="Gene3D" id="1.20.1600.10">
    <property type="entry name" value="Outer membrane efflux proteins (OEP)"/>
    <property type="match status" value="1"/>
</dbReference>
<dbReference type="GO" id="GO:0015562">
    <property type="term" value="F:efflux transmembrane transporter activity"/>
    <property type="evidence" value="ECO:0007669"/>
    <property type="project" value="InterPro"/>
</dbReference>
<evidence type="ECO:0000256" key="2">
    <source>
        <dbReference type="ARBA" id="ARBA00022452"/>
    </source>
</evidence>
<protein>
    <submittedName>
        <fullName evidence="6">Outer membrane protein TolC</fullName>
    </submittedName>
</protein>
<name>A0A7Y9IZI9_9BURK</name>
<proteinExistence type="predicted"/>
<evidence type="ECO:0000313" key="7">
    <source>
        <dbReference type="Proteomes" id="UP000542125"/>
    </source>
</evidence>
<dbReference type="GO" id="GO:1990281">
    <property type="term" value="C:efflux pump complex"/>
    <property type="evidence" value="ECO:0007669"/>
    <property type="project" value="TreeGrafter"/>
</dbReference>
<organism evidence="6 7">
    <name type="scientific">Pigmentiphaga litoralis</name>
    <dbReference type="NCBI Taxonomy" id="516702"/>
    <lineage>
        <taxon>Bacteria</taxon>
        <taxon>Pseudomonadati</taxon>
        <taxon>Pseudomonadota</taxon>
        <taxon>Betaproteobacteria</taxon>
        <taxon>Burkholderiales</taxon>
        <taxon>Alcaligenaceae</taxon>
        <taxon>Pigmentiphaga</taxon>
    </lineage>
</organism>
<comment type="subcellular location">
    <subcellularLocation>
        <location evidence="1">Cell outer membrane</location>
    </subcellularLocation>
</comment>
<evidence type="ECO:0000256" key="5">
    <source>
        <dbReference type="ARBA" id="ARBA00023237"/>
    </source>
</evidence>
<evidence type="ECO:0000256" key="3">
    <source>
        <dbReference type="ARBA" id="ARBA00022692"/>
    </source>
</evidence>
<dbReference type="GO" id="GO:0015288">
    <property type="term" value="F:porin activity"/>
    <property type="evidence" value="ECO:0007669"/>
    <property type="project" value="TreeGrafter"/>
</dbReference>
<keyword evidence="2" id="KW-1134">Transmembrane beta strand</keyword>
<dbReference type="EMBL" id="JACBYR010000003">
    <property type="protein sequence ID" value="NYE85914.1"/>
    <property type="molecule type" value="Genomic_DNA"/>
</dbReference>
<reference evidence="6 7" key="1">
    <citation type="submission" date="2020-07" db="EMBL/GenBank/DDBJ databases">
        <title>Genomic Encyclopedia of Type Strains, Phase IV (KMG-V): Genome sequencing to study the core and pangenomes of soil and plant-associated prokaryotes.</title>
        <authorList>
            <person name="Whitman W."/>
        </authorList>
    </citation>
    <scope>NUCLEOTIDE SEQUENCE [LARGE SCALE GENOMIC DNA]</scope>
    <source>
        <strain evidence="6 7">SAS40</strain>
    </source>
</reference>
<keyword evidence="3" id="KW-0812">Transmembrane</keyword>
<dbReference type="AlphaFoldDB" id="A0A7Y9IZI9"/>
<dbReference type="GO" id="GO:0009279">
    <property type="term" value="C:cell outer membrane"/>
    <property type="evidence" value="ECO:0007669"/>
    <property type="project" value="UniProtKB-SubCell"/>
</dbReference>
<keyword evidence="7" id="KW-1185">Reference proteome</keyword>
<comment type="caution">
    <text evidence="6">The sequence shown here is derived from an EMBL/GenBank/DDBJ whole genome shotgun (WGS) entry which is preliminary data.</text>
</comment>
<evidence type="ECO:0000256" key="4">
    <source>
        <dbReference type="ARBA" id="ARBA00023136"/>
    </source>
</evidence>
<dbReference type="RefSeq" id="WP_179590437.1">
    <property type="nucleotide sequence ID" value="NZ_JACBYR010000003.1"/>
</dbReference>
<dbReference type="SUPFAM" id="SSF56954">
    <property type="entry name" value="Outer membrane efflux proteins (OEP)"/>
    <property type="match status" value="1"/>
</dbReference>
<dbReference type="InterPro" id="IPR051906">
    <property type="entry name" value="TolC-like"/>
</dbReference>